<dbReference type="InterPro" id="IPR003319">
    <property type="entry name" value="YMF19-like_N"/>
</dbReference>
<keyword evidence="14" id="KW-0406">Ion transport</keyword>
<evidence type="ECO:0000256" key="11">
    <source>
        <dbReference type="ARBA" id="ARBA00022840"/>
    </source>
</evidence>
<dbReference type="GO" id="GO:1902600">
    <property type="term" value="P:proton transmembrane transport"/>
    <property type="evidence" value="ECO:0007669"/>
    <property type="project" value="UniProtKB-KW"/>
</dbReference>
<keyword evidence="7" id="KW-0138">CF(0)</keyword>
<keyword evidence="15 22" id="KW-0496">Mitochondrion</keyword>
<dbReference type="PANTHER" id="PTHR36816:SF1">
    <property type="entry name" value="ATP SYNTHASE PROTEIN YMF19"/>
    <property type="match status" value="1"/>
</dbReference>
<keyword evidence="17" id="KW-0066">ATP synthesis</keyword>
<reference evidence="22" key="1">
    <citation type="journal article" date="2013" name="Genome Biol. Evol.">
        <title>Tracing the evolution of streptophyte algae and their mitochondrial genome.</title>
        <authorList>
            <person name="Turmel M."/>
            <person name="Otis C."/>
            <person name="Lemieux C."/>
        </authorList>
    </citation>
    <scope>NUCLEOTIDE SEQUENCE</scope>
</reference>
<organism evidence="22">
    <name type="scientific">Monomastix sp. (strain OKE-1)</name>
    <dbReference type="NCBI Taxonomy" id="141716"/>
    <lineage>
        <taxon>Eukaryota</taxon>
        <taxon>Viridiplantae</taxon>
        <taxon>Chlorophyta</taxon>
        <taxon>Mamiellophyceae</taxon>
        <taxon>Monomastigales</taxon>
        <taxon>Monomastigaceae</taxon>
        <taxon>Monomastix</taxon>
    </lineage>
</organism>
<gene>
    <name evidence="22" type="primary">atp8</name>
</gene>
<evidence type="ECO:0000256" key="5">
    <source>
        <dbReference type="ARBA" id="ARBA00012473"/>
    </source>
</evidence>
<dbReference type="RefSeq" id="YP_008802542.1">
    <property type="nucleotide sequence ID" value="NC_022797.1"/>
</dbReference>
<accession>U5YGF1</accession>
<keyword evidence="6" id="KW-0813">Transport</keyword>
<evidence type="ECO:0000256" key="16">
    <source>
        <dbReference type="ARBA" id="ARBA00023136"/>
    </source>
</evidence>
<evidence type="ECO:0000259" key="21">
    <source>
        <dbReference type="Pfam" id="PF02326"/>
    </source>
</evidence>
<evidence type="ECO:0000256" key="8">
    <source>
        <dbReference type="ARBA" id="ARBA00022692"/>
    </source>
</evidence>
<comment type="subunit">
    <text evidence="4">F-type ATPases have 2 components, CF(1) - the catalytic core - and CF(0) - the membrane proton channel. CF(1) has five subunits: alpha(3), beta(3), gamma(1), delta(1), epsilon(1). CF(0) has three main subunits: a, b and c.</text>
</comment>
<dbReference type="EMBL" id="KF060939">
    <property type="protein sequence ID" value="AGZ90195.1"/>
    <property type="molecule type" value="Genomic_DNA"/>
</dbReference>
<geneLocation type="mitochondrion" evidence="22"/>
<evidence type="ECO:0000256" key="7">
    <source>
        <dbReference type="ARBA" id="ARBA00022547"/>
    </source>
</evidence>
<keyword evidence="11" id="KW-0067">ATP-binding</keyword>
<comment type="similarity">
    <text evidence="3">Belongs to the ATPase protein YMF19 family.</text>
</comment>
<evidence type="ECO:0000256" key="17">
    <source>
        <dbReference type="ARBA" id="ARBA00023310"/>
    </source>
</evidence>
<comment type="subcellular location">
    <subcellularLocation>
        <location evidence="2">Mitochondrion membrane</location>
        <topology evidence="2">Single-pass membrane protein</topology>
    </subcellularLocation>
</comment>
<evidence type="ECO:0000256" key="13">
    <source>
        <dbReference type="ARBA" id="ARBA00022989"/>
    </source>
</evidence>
<dbReference type="GO" id="GO:0031966">
    <property type="term" value="C:mitochondrial membrane"/>
    <property type="evidence" value="ECO:0007669"/>
    <property type="project" value="UniProtKB-SubCell"/>
</dbReference>
<dbReference type="EC" id="7.1.2.2" evidence="5"/>
<sequence length="185" mass="21406">MPQLDQLTFFSQFFWLCFFYLGFYLVLVKYFLPKMSKILKVRNMKMNSGNAGQTDFLLMKEENEKVKKMRDEALSEAFKESKHFLNESYQKTSSWVSKILQDINKKKLQKMNKTYIHSVQNLSFAQTLTLHNLKTVIAPSSYKASGIASLSTSESVKTSKDIFFNTVLLKSLTRKKAGLVKPTKK</sequence>
<evidence type="ECO:0000256" key="2">
    <source>
        <dbReference type="ARBA" id="ARBA00004304"/>
    </source>
</evidence>
<keyword evidence="12" id="KW-1278">Translocase</keyword>
<dbReference type="AlphaFoldDB" id="U5YGF1"/>
<keyword evidence="13 20" id="KW-1133">Transmembrane helix</keyword>
<evidence type="ECO:0000256" key="19">
    <source>
        <dbReference type="ARBA" id="ARBA00048383"/>
    </source>
</evidence>
<evidence type="ECO:0000256" key="12">
    <source>
        <dbReference type="ARBA" id="ARBA00022967"/>
    </source>
</evidence>
<evidence type="ECO:0000256" key="3">
    <source>
        <dbReference type="ARBA" id="ARBA00010946"/>
    </source>
</evidence>
<evidence type="ECO:0000256" key="10">
    <source>
        <dbReference type="ARBA" id="ARBA00022781"/>
    </source>
</evidence>
<dbReference type="GeneID" id="17622520"/>
<evidence type="ECO:0000256" key="20">
    <source>
        <dbReference type="SAM" id="Phobius"/>
    </source>
</evidence>
<evidence type="ECO:0000313" key="22">
    <source>
        <dbReference type="EMBL" id="AGZ90195.1"/>
    </source>
</evidence>
<evidence type="ECO:0000256" key="6">
    <source>
        <dbReference type="ARBA" id="ARBA00022448"/>
    </source>
</evidence>
<name>U5YGF1_MONSK</name>
<evidence type="ECO:0000256" key="1">
    <source>
        <dbReference type="ARBA" id="ARBA00003096"/>
    </source>
</evidence>
<proteinExistence type="inferred from homology"/>
<dbReference type="GO" id="GO:0006754">
    <property type="term" value="P:ATP biosynthetic process"/>
    <property type="evidence" value="ECO:0007669"/>
    <property type="project" value="UniProtKB-KW"/>
</dbReference>
<dbReference type="Pfam" id="PF02326">
    <property type="entry name" value="YMF19"/>
    <property type="match status" value="1"/>
</dbReference>
<evidence type="ECO:0000256" key="18">
    <source>
        <dbReference type="ARBA" id="ARBA00030649"/>
    </source>
</evidence>
<evidence type="ECO:0000256" key="14">
    <source>
        <dbReference type="ARBA" id="ARBA00023065"/>
    </source>
</evidence>
<comment type="catalytic activity">
    <reaction evidence="19">
        <text>ATP + H2O + 4 H(+)(in) = ADP + phosphate + 5 H(+)(out)</text>
        <dbReference type="Rhea" id="RHEA:57720"/>
        <dbReference type="ChEBI" id="CHEBI:15377"/>
        <dbReference type="ChEBI" id="CHEBI:15378"/>
        <dbReference type="ChEBI" id="CHEBI:30616"/>
        <dbReference type="ChEBI" id="CHEBI:43474"/>
        <dbReference type="ChEBI" id="CHEBI:456216"/>
        <dbReference type="EC" id="7.1.2.2"/>
    </reaction>
</comment>
<dbReference type="InterPro" id="IPR044975">
    <property type="entry name" value="YMF19-like"/>
</dbReference>
<keyword evidence="8 20" id="KW-0812">Transmembrane</keyword>
<evidence type="ECO:0000256" key="4">
    <source>
        <dbReference type="ARBA" id="ARBA00011648"/>
    </source>
</evidence>
<dbReference type="GO" id="GO:0005524">
    <property type="term" value="F:ATP binding"/>
    <property type="evidence" value="ECO:0007669"/>
    <property type="project" value="UniProtKB-KW"/>
</dbReference>
<keyword evidence="10" id="KW-0375">Hydrogen ion transport</keyword>
<comment type="function">
    <text evidence="1">This is one of the chains of the nonenzymatic component (CF(0) subunit) of the mitochondrial ATPase complex.</text>
</comment>
<evidence type="ECO:0000256" key="9">
    <source>
        <dbReference type="ARBA" id="ARBA00022741"/>
    </source>
</evidence>
<dbReference type="PANTHER" id="PTHR36816">
    <property type="entry name" value="ATP SYNTHASE PROTEIN YMF19"/>
    <property type="match status" value="1"/>
</dbReference>
<protein>
    <recommendedName>
        <fullName evidence="5">H(+)-transporting two-sector ATPase</fullName>
        <ecNumber evidence="5">7.1.2.2</ecNumber>
    </recommendedName>
    <alternativeName>
        <fullName evidence="18">Mitochondrial protein YMF19</fullName>
    </alternativeName>
</protein>
<keyword evidence="9" id="KW-0547">Nucleotide-binding</keyword>
<feature type="domain" description="ATP synthase YMF19-like N-terminal" evidence="21">
    <location>
        <begin position="2"/>
        <end position="79"/>
    </location>
</feature>
<dbReference type="GO" id="GO:0045259">
    <property type="term" value="C:proton-transporting ATP synthase complex"/>
    <property type="evidence" value="ECO:0007669"/>
    <property type="project" value="UniProtKB-KW"/>
</dbReference>
<evidence type="ECO:0000256" key="15">
    <source>
        <dbReference type="ARBA" id="ARBA00023128"/>
    </source>
</evidence>
<feature type="transmembrane region" description="Helical" evidence="20">
    <location>
        <begin position="12"/>
        <end position="32"/>
    </location>
</feature>
<keyword evidence="16 20" id="KW-0472">Membrane</keyword>